<name>A0A1N7EVM5_9RHOB</name>
<dbReference type="GO" id="GO:0016757">
    <property type="term" value="F:glycosyltransferase activity"/>
    <property type="evidence" value="ECO:0007669"/>
    <property type="project" value="UniProtKB-KW"/>
</dbReference>
<sequence length="238" mass="26535">MMWVEHSKRNAIHIEDIMLTRRHFIQTSAALFSAPISSPLLADTWPTEAQKAAWDAEVTPPGYDAATSNPWGLHPRFLPQRVEANDGLVPGDIHVDAVARYIYHIEQGGTAMRYGVAIARGKLYEPGTYTIKRKVEWPHWQPTQNMIDRDPELYADVADGMEPGPKNALGSRALYLYVGDRDTYLRIHGTPHARSIGGRASSGCVRMVMAHINDLYPNVEIGSTAHLYSADDSVRTKT</sequence>
<evidence type="ECO:0000256" key="8">
    <source>
        <dbReference type="ARBA" id="ARBA00023316"/>
    </source>
</evidence>
<dbReference type="PROSITE" id="PS52029">
    <property type="entry name" value="LD_TPASE"/>
    <property type="match status" value="1"/>
</dbReference>
<dbReference type="EMBL" id="FTNV01000001">
    <property type="protein sequence ID" value="SIR91985.1"/>
    <property type="molecule type" value="Genomic_DNA"/>
</dbReference>
<evidence type="ECO:0000256" key="3">
    <source>
        <dbReference type="ARBA" id="ARBA00022676"/>
    </source>
</evidence>
<dbReference type="InterPro" id="IPR005490">
    <property type="entry name" value="LD_TPept_cat_dom"/>
</dbReference>
<dbReference type="UniPathway" id="UPA00219"/>
<keyword evidence="11" id="KW-0449">Lipoprotein</keyword>
<evidence type="ECO:0000256" key="5">
    <source>
        <dbReference type="ARBA" id="ARBA00022801"/>
    </source>
</evidence>
<dbReference type="InterPro" id="IPR038063">
    <property type="entry name" value="Transpep_catalytic_dom"/>
</dbReference>
<dbReference type="STRING" id="573024.SAMN05216208_1589"/>
<keyword evidence="12" id="KW-1185">Reference proteome</keyword>
<dbReference type="GO" id="GO:0005576">
    <property type="term" value="C:extracellular region"/>
    <property type="evidence" value="ECO:0007669"/>
    <property type="project" value="TreeGrafter"/>
</dbReference>
<evidence type="ECO:0000313" key="11">
    <source>
        <dbReference type="EMBL" id="SIR91985.1"/>
    </source>
</evidence>
<dbReference type="Pfam" id="PF03734">
    <property type="entry name" value="YkuD"/>
    <property type="match status" value="1"/>
</dbReference>
<protein>
    <submittedName>
        <fullName evidence="11">Lipoprotein-anchoring transpeptidase ErfK/SrfK</fullName>
    </submittedName>
</protein>
<dbReference type="CDD" id="cd16913">
    <property type="entry name" value="YkuD_like"/>
    <property type="match status" value="1"/>
</dbReference>
<dbReference type="PANTHER" id="PTHR30582:SF24">
    <property type="entry name" value="L,D-TRANSPEPTIDASE ERFK_SRFK-RELATED"/>
    <property type="match status" value="1"/>
</dbReference>
<dbReference type="PANTHER" id="PTHR30582">
    <property type="entry name" value="L,D-TRANSPEPTIDASE"/>
    <property type="match status" value="1"/>
</dbReference>
<feature type="domain" description="L,D-TPase catalytic" evidence="10">
    <location>
        <begin position="91"/>
        <end position="228"/>
    </location>
</feature>
<organism evidence="11 12">
    <name type="scientific">Roseovarius nanhaiticus</name>
    <dbReference type="NCBI Taxonomy" id="573024"/>
    <lineage>
        <taxon>Bacteria</taxon>
        <taxon>Pseudomonadati</taxon>
        <taxon>Pseudomonadota</taxon>
        <taxon>Alphaproteobacteria</taxon>
        <taxon>Rhodobacterales</taxon>
        <taxon>Roseobacteraceae</taxon>
        <taxon>Roseovarius</taxon>
    </lineage>
</organism>
<comment type="pathway">
    <text evidence="1 9">Cell wall biogenesis; peptidoglycan biosynthesis.</text>
</comment>
<gene>
    <name evidence="11" type="ORF">SAMN05421666_0546</name>
</gene>
<dbReference type="AlphaFoldDB" id="A0A1N7EVM5"/>
<evidence type="ECO:0000256" key="1">
    <source>
        <dbReference type="ARBA" id="ARBA00004752"/>
    </source>
</evidence>
<reference evidence="11 12" key="1">
    <citation type="submission" date="2017-01" db="EMBL/GenBank/DDBJ databases">
        <authorList>
            <person name="Mah S.A."/>
            <person name="Swanson W.J."/>
            <person name="Moy G.W."/>
            <person name="Vacquier V.D."/>
        </authorList>
    </citation>
    <scope>NUCLEOTIDE SEQUENCE [LARGE SCALE GENOMIC DNA]</scope>
    <source>
        <strain evidence="11 12">DSM 29590</strain>
    </source>
</reference>
<accession>A0A1N7EVM5</accession>
<comment type="similarity">
    <text evidence="2">Belongs to the YkuD family.</text>
</comment>
<dbReference type="GO" id="GO:0071972">
    <property type="term" value="F:peptidoglycan L,D-transpeptidase activity"/>
    <property type="evidence" value="ECO:0007669"/>
    <property type="project" value="TreeGrafter"/>
</dbReference>
<feature type="active site" description="Nucleophile" evidence="9">
    <location>
        <position position="204"/>
    </location>
</feature>
<evidence type="ECO:0000259" key="10">
    <source>
        <dbReference type="PROSITE" id="PS52029"/>
    </source>
</evidence>
<keyword evidence="8 9" id="KW-0961">Cell wall biogenesis/degradation</keyword>
<dbReference type="GO" id="GO:0018104">
    <property type="term" value="P:peptidoglycan-protein cross-linking"/>
    <property type="evidence" value="ECO:0007669"/>
    <property type="project" value="TreeGrafter"/>
</dbReference>
<keyword evidence="5" id="KW-0378">Hydrolase</keyword>
<keyword evidence="4" id="KW-0808">Transferase</keyword>
<dbReference type="SUPFAM" id="SSF141523">
    <property type="entry name" value="L,D-transpeptidase catalytic domain-like"/>
    <property type="match status" value="1"/>
</dbReference>
<feature type="active site" description="Proton donor/acceptor" evidence="9">
    <location>
        <position position="188"/>
    </location>
</feature>
<dbReference type="Gene3D" id="2.40.440.10">
    <property type="entry name" value="L,D-transpeptidase catalytic domain-like"/>
    <property type="match status" value="1"/>
</dbReference>
<keyword evidence="6 9" id="KW-0133">Cell shape</keyword>
<dbReference type="GO" id="GO:0071555">
    <property type="term" value="P:cell wall organization"/>
    <property type="evidence" value="ECO:0007669"/>
    <property type="project" value="UniProtKB-UniRule"/>
</dbReference>
<evidence type="ECO:0000256" key="2">
    <source>
        <dbReference type="ARBA" id="ARBA00005992"/>
    </source>
</evidence>
<evidence type="ECO:0000256" key="4">
    <source>
        <dbReference type="ARBA" id="ARBA00022679"/>
    </source>
</evidence>
<dbReference type="Proteomes" id="UP000186019">
    <property type="component" value="Unassembled WGS sequence"/>
</dbReference>
<keyword evidence="3" id="KW-0328">Glycosyltransferase</keyword>
<evidence type="ECO:0000256" key="6">
    <source>
        <dbReference type="ARBA" id="ARBA00022960"/>
    </source>
</evidence>
<evidence type="ECO:0000256" key="9">
    <source>
        <dbReference type="PROSITE-ProRule" id="PRU01373"/>
    </source>
</evidence>
<evidence type="ECO:0000256" key="7">
    <source>
        <dbReference type="ARBA" id="ARBA00022984"/>
    </source>
</evidence>
<proteinExistence type="inferred from homology"/>
<keyword evidence="7 9" id="KW-0573">Peptidoglycan synthesis</keyword>
<evidence type="ECO:0000313" key="12">
    <source>
        <dbReference type="Proteomes" id="UP000186019"/>
    </source>
</evidence>
<dbReference type="InterPro" id="IPR050979">
    <property type="entry name" value="LD-transpeptidase"/>
</dbReference>
<dbReference type="GO" id="GO:0008360">
    <property type="term" value="P:regulation of cell shape"/>
    <property type="evidence" value="ECO:0007669"/>
    <property type="project" value="UniProtKB-UniRule"/>
</dbReference>